<dbReference type="Proteomes" id="UP000191056">
    <property type="component" value="Unassembled WGS sequence"/>
</dbReference>
<evidence type="ECO:0000256" key="5">
    <source>
        <dbReference type="ARBA" id="ARBA00022553"/>
    </source>
</evidence>
<dbReference type="RefSeq" id="WP_079442210.1">
    <property type="nucleotide sequence ID" value="NZ_MZGT01000115.1"/>
</dbReference>
<keyword evidence="11" id="KW-0472">Membrane</keyword>
<evidence type="ECO:0000259" key="13">
    <source>
        <dbReference type="PROSITE" id="PS50109"/>
    </source>
</evidence>
<dbReference type="Pfam" id="PF02518">
    <property type="entry name" value="HATPase_c"/>
    <property type="match status" value="1"/>
</dbReference>
<evidence type="ECO:0000256" key="8">
    <source>
        <dbReference type="ARBA" id="ARBA00022777"/>
    </source>
</evidence>
<comment type="catalytic activity">
    <reaction evidence="1">
        <text>ATP + protein L-histidine = ADP + protein N-phospho-L-histidine.</text>
        <dbReference type="EC" id="2.7.13.3"/>
    </reaction>
</comment>
<dbReference type="InterPro" id="IPR003661">
    <property type="entry name" value="HisK_dim/P_dom"/>
</dbReference>
<dbReference type="GO" id="GO:0005886">
    <property type="term" value="C:plasma membrane"/>
    <property type="evidence" value="ECO:0007669"/>
    <property type="project" value="UniProtKB-SubCell"/>
</dbReference>
<dbReference type="InterPro" id="IPR035965">
    <property type="entry name" value="PAS-like_dom_sf"/>
</dbReference>
<keyword evidence="17" id="KW-1185">Reference proteome</keyword>
<dbReference type="EC" id="2.7.13.3" evidence="3"/>
<evidence type="ECO:0000259" key="14">
    <source>
        <dbReference type="PROSITE" id="PS50112"/>
    </source>
</evidence>
<keyword evidence="9" id="KW-0067">ATP-binding</keyword>
<evidence type="ECO:0000256" key="4">
    <source>
        <dbReference type="ARBA" id="ARBA00022475"/>
    </source>
</evidence>
<keyword evidence="5" id="KW-0597">Phosphoprotein</keyword>
<dbReference type="PROSITE" id="PS50112">
    <property type="entry name" value="PAS"/>
    <property type="match status" value="1"/>
</dbReference>
<dbReference type="Gene3D" id="3.30.450.20">
    <property type="entry name" value="PAS domain"/>
    <property type="match status" value="5"/>
</dbReference>
<dbReference type="SMART" id="SM00387">
    <property type="entry name" value="HATPase_c"/>
    <property type="match status" value="1"/>
</dbReference>
<dbReference type="SUPFAM" id="SSF47384">
    <property type="entry name" value="Homodimeric domain of signal transducing histidine kinase"/>
    <property type="match status" value="1"/>
</dbReference>
<dbReference type="CDD" id="cd18773">
    <property type="entry name" value="PDC1_HK_sensor"/>
    <property type="match status" value="1"/>
</dbReference>
<dbReference type="InterPro" id="IPR000700">
    <property type="entry name" value="PAS-assoc_C"/>
</dbReference>
<protein>
    <recommendedName>
        <fullName evidence="3">histidine kinase</fullName>
        <ecNumber evidence="3">2.7.13.3</ecNumber>
    </recommendedName>
</protein>
<evidence type="ECO:0000256" key="2">
    <source>
        <dbReference type="ARBA" id="ARBA00004236"/>
    </source>
</evidence>
<dbReference type="PRINTS" id="PR00344">
    <property type="entry name" value="BCTRLSENSOR"/>
</dbReference>
<evidence type="ECO:0000256" key="10">
    <source>
        <dbReference type="ARBA" id="ARBA00023012"/>
    </source>
</evidence>
<evidence type="ECO:0000256" key="6">
    <source>
        <dbReference type="ARBA" id="ARBA00022679"/>
    </source>
</evidence>
<keyword evidence="12" id="KW-0175">Coiled coil</keyword>
<dbReference type="PROSITE" id="PS50113">
    <property type="entry name" value="PAC"/>
    <property type="match status" value="1"/>
</dbReference>
<dbReference type="Gene3D" id="1.10.287.130">
    <property type="match status" value="1"/>
</dbReference>
<dbReference type="PANTHER" id="PTHR43711:SF26">
    <property type="entry name" value="SENSOR HISTIDINE KINASE RCSC"/>
    <property type="match status" value="1"/>
</dbReference>
<dbReference type="CDD" id="cd00082">
    <property type="entry name" value="HisKA"/>
    <property type="match status" value="1"/>
</dbReference>
<feature type="domain" description="PAS" evidence="14">
    <location>
        <begin position="640"/>
        <end position="676"/>
    </location>
</feature>
<keyword evidence="7" id="KW-0547">Nucleotide-binding</keyword>
<evidence type="ECO:0000313" key="16">
    <source>
        <dbReference type="EMBL" id="OPJ56105.1"/>
    </source>
</evidence>
<dbReference type="STRING" id="225345.CLCHR_46050"/>
<dbReference type="InterPro" id="IPR003594">
    <property type="entry name" value="HATPase_dom"/>
</dbReference>
<organism evidence="16 17">
    <name type="scientific">Clostridium chromiireducens</name>
    <dbReference type="NCBI Taxonomy" id="225345"/>
    <lineage>
        <taxon>Bacteria</taxon>
        <taxon>Bacillati</taxon>
        <taxon>Bacillota</taxon>
        <taxon>Clostridia</taxon>
        <taxon>Eubacteriales</taxon>
        <taxon>Clostridiaceae</taxon>
        <taxon>Clostridium</taxon>
    </lineage>
</organism>
<keyword evidence="4" id="KW-1003">Cell membrane</keyword>
<dbReference type="EMBL" id="MZGT01000115">
    <property type="protein sequence ID" value="OPJ56105.1"/>
    <property type="molecule type" value="Genomic_DNA"/>
</dbReference>
<dbReference type="InterPro" id="IPR036890">
    <property type="entry name" value="HATPase_C_sf"/>
</dbReference>
<feature type="coiled-coil region" evidence="12">
    <location>
        <begin position="758"/>
        <end position="786"/>
    </location>
</feature>
<dbReference type="GO" id="GO:0005524">
    <property type="term" value="F:ATP binding"/>
    <property type="evidence" value="ECO:0007669"/>
    <property type="project" value="UniProtKB-KW"/>
</dbReference>
<dbReference type="SMART" id="SM00086">
    <property type="entry name" value="PAC"/>
    <property type="match status" value="4"/>
</dbReference>
<keyword evidence="10" id="KW-0902">Two-component regulatory system</keyword>
<reference evidence="16 17" key="1">
    <citation type="submission" date="2017-03" db="EMBL/GenBank/DDBJ databases">
        <title>Genome sequence of Clostridium chromiireducens DSM 23318.</title>
        <authorList>
            <person name="Poehlein A."/>
            <person name="Daniel R."/>
        </authorList>
    </citation>
    <scope>NUCLEOTIDE SEQUENCE [LARGE SCALE GENOMIC DNA]</scope>
    <source>
        <strain evidence="16 17">DSM 23318</strain>
    </source>
</reference>
<dbReference type="SUPFAM" id="SSF55785">
    <property type="entry name" value="PYP-like sensor domain (PAS domain)"/>
    <property type="match status" value="4"/>
</dbReference>
<name>A0A1V4I900_9CLOT</name>
<dbReference type="Gene3D" id="3.30.565.10">
    <property type="entry name" value="Histidine kinase-like ATPase, C-terminal domain"/>
    <property type="match status" value="1"/>
</dbReference>
<dbReference type="SMART" id="SM00388">
    <property type="entry name" value="HisKA"/>
    <property type="match status" value="1"/>
</dbReference>
<evidence type="ECO:0000256" key="11">
    <source>
        <dbReference type="ARBA" id="ARBA00023136"/>
    </source>
</evidence>
<dbReference type="InterPro" id="IPR004358">
    <property type="entry name" value="Sig_transdc_His_kin-like_C"/>
</dbReference>
<dbReference type="GO" id="GO:0000155">
    <property type="term" value="F:phosphorelay sensor kinase activity"/>
    <property type="evidence" value="ECO:0007669"/>
    <property type="project" value="InterPro"/>
</dbReference>
<evidence type="ECO:0000256" key="9">
    <source>
        <dbReference type="ARBA" id="ARBA00022840"/>
    </source>
</evidence>
<gene>
    <name evidence="16" type="primary">todS_6</name>
    <name evidence="16" type="ORF">CLCHR_46050</name>
</gene>
<dbReference type="InterPro" id="IPR036097">
    <property type="entry name" value="HisK_dim/P_sf"/>
</dbReference>
<dbReference type="AlphaFoldDB" id="A0A1V4I900"/>
<comment type="caution">
    <text evidence="16">The sequence shown here is derived from an EMBL/GenBank/DDBJ whole genome shotgun (WGS) entry which is preliminary data.</text>
</comment>
<dbReference type="InterPro" id="IPR005467">
    <property type="entry name" value="His_kinase_dom"/>
</dbReference>
<sequence>MQSIDFIDKARSIETIDNNQSDQALMIVRNDTVVNASESFFYMTKYLKEDIINKNITEILKKLRLGPDINFKDLDNGTSYFLFTKSLEVRFINVEVLRSSEQQIYILTEKQNSRFQENNQFLERLISENKTGIGVFTASDLILINANQSYLNNFSNKYNSKEKFYGKSLSEVVTNFDDSDIKKAFNDVVANNRPLYFKELSPSLYKDINKFYDHTLMPIVVNNRVDYIVVMVENVGIKEHVIKQSEEIEQRNKQLEAIFESIDHAIFIYDAHGNYYMTNKAAKDLYPNGEMNRLGDVFDDYKYYDPNGNEIKAENITISKLFRGEVVTNDFMTLRNRDTIKHISASGRPVYDKDGNIKFVVMCYHDITDLVEKEKQIKSQKELLENIIQNTSNHIFIFDKLGKLLLMNKEAYKDIPFGHKLENIDDFYAIGDHYSEDGRILTKEELPACRSIKGEIIEREKIIIKSLKKELVFEFRSSPIYDSDGNIECIMTYAHNITELVNQNKIIGQQKELLQSIIENMSEAVVVYDRNKNVFLKNDAAKNIIYNCEEFNRYKDILNTTKCFDSVGNEILEQDLPTAISFRGGKVNNSLITFQRPDKSIHCRISSSPIFDEYGRINNVVVCMHNVTGFIKQRNRVKEQKEQLEAILNSMQESILVFDKDGKFIIKNNSASHLLNDIAFNMGNYYEVKSFFNMDGSKLSFEELPVNCAMQGKIIKGKVIYFEANGKKEYVMINAVPVFDSCGKFSYGIANNLIITDLIESQQKLESAQKQLLKAKREKIEALEKALAMKDEFLSLISHEFRTPINVISTAVQALNYIYGNELSDKVKGYLGTIRQNTFRQLRLVNNLLDITRANAGRIKVNKKNIDIVFITKAIVESVYDYAAQKGVRVSLVSSFKKKIIAMDDEKYERIILNLISNAIKFTPTGKSITVCLHTVKGNTCIEVKDNGIGIPQDKVDVIFERFGQVDSSLSRQAEGTGIGLSLVKMFVQALGGSISVKSKVGKGSTFIVIFPDETIVEEEKTVNVENFMNNRLIEVTNVEFSDIYL</sequence>
<dbReference type="Pfam" id="PF00512">
    <property type="entry name" value="HisKA"/>
    <property type="match status" value="1"/>
</dbReference>
<feature type="domain" description="PAC" evidence="15">
    <location>
        <begin position="327"/>
        <end position="379"/>
    </location>
</feature>
<evidence type="ECO:0000313" key="17">
    <source>
        <dbReference type="Proteomes" id="UP000191056"/>
    </source>
</evidence>
<dbReference type="InterPro" id="IPR000014">
    <property type="entry name" value="PAS"/>
</dbReference>
<dbReference type="InterPro" id="IPR001610">
    <property type="entry name" value="PAC"/>
</dbReference>
<evidence type="ECO:0000256" key="7">
    <source>
        <dbReference type="ARBA" id="ARBA00022741"/>
    </source>
</evidence>
<comment type="subcellular location">
    <subcellularLocation>
        <location evidence="2">Cell membrane</location>
    </subcellularLocation>
</comment>
<evidence type="ECO:0000256" key="1">
    <source>
        <dbReference type="ARBA" id="ARBA00000085"/>
    </source>
</evidence>
<accession>A0A1V4I900</accession>
<dbReference type="CDD" id="cd16922">
    <property type="entry name" value="HATPase_EvgS-ArcB-TorS-like"/>
    <property type="match status" value="1"/>
</dbReference>
<evidence type="ECO:0000259" key="15">
    <source>
        <dbReference type="PROSITE" id="PS50113"/>
    </source>
</evidence>
<dbReference type="PROSITE" id="PS50109">
    <property type="entry name" value="HIS_KIN"/>
    <property type="match status" value="1"/>
</dbReference>
<dbReference type="NCBIfam" id="TIGR00229">
    <property type="entry name" value="sensory_box"/>
    <property type="match status" value="1"/>
</dbReference>
<keyword evidence="6 16" id="KW-0808">Transferase</keyword>
<feature type="domain" description="Histidine kinase" evidence="13">
    <location>
        <begin position="796"/>
        <end position="1015"/>
    </location>
</feature>
<dbReference type="InterPro" id="IPR050736">
    <property type="entry name" value="Sensor_HK_Regulatory"/>
</dbReference>
<keyword evidence="8 16" id="KW-0418">Kinase</keyword>
<dbReference type="FunFam" id="3.30.565.10:FF:000023">
    <property type="entry name" value="PAS domain-containing sensor histidine kinase"/>
    <property type="match status" value="1"/>
</dbReference>
<proteinExistence type="predicted"/>
<dbReference type="SUPFAM" id="SSF55874">
    <property type="entry name" value="ATPase domain of HSP90 chaperone/DNA topoisomerase II/histidine kinase"/>
    <property type="match status" value="1"/>
</dbReference>
<dbReference type="Pfam" id="PF13426">
    <property type="entry name" value="PAS_9"/>
    <property type="match status" value="3"/>
</dbReference>
<dbReference type="OrthoDB" id="9813394at2"/>
<evidence type="ECO:0000256" key="3">
    <source>
        <dbReference type="ARBA" id="ARBA00012438"/>
    </source>
</evidence>
<dbReference type="PANTHER" id="PTHR43711">
    <property type="entry name" value="TWO-COMPONENT HISTIDINE KINASE"/>
    <property type="match status" value="1"/>
</dbReference>
<evidence type="ECO:0000256" key="12">
    <source>
        <dbReference type="SAM" id="Coils"/>
    </source>
</evidence>